<feature type="domain" description="Membrane transport protein MMPL" evidence="7">
    <location>
        <begin position="43"/>
        <end position="328"/>
    </location>
</feature>
<feature type="transmembrane region" description="Helical" evidence="6">
    <location>
        <begin position="619"/>
        <end position="638"/>
    </location>
</feature>
<evidence type="ECO:0000256" key="4">
    <source>
        <dbReference type="ARBA" id="ARBA00022989"/>
    </source>
</evidence>
<dbReference type="GO" id="GO:0005886">
    <property type="term" value="C:plasma membrane"/>
    <property type="evidence" value="ECO:0007669"/>
    <property type="project" value="UniProtKB-SubCell"/>
</dbReference>
<keyword evidence="5 6" id="KW-0472">Membrane</keyword>
<evidence type="ECO:0000256" key="2">
    <source>
        <dbReference type="ARBA" id="ARBA00022475"/>
    </source>
</evidence>
<dbReference type="Proteomes" id="UP000199589">
    <property type="component" value="Unassembled WGS sequence"/>
</dbReference>
<dbReference type="RefSeq" id="WP_091896963.1">
    <property type="nucleotide sequence ID" value="NZ_FOSJ01000015.1"/>
</dbReference>
<dbReference type="SUPFAM" id="SSF82866">
    <property type="entry name" value="Multidrug efflux transporter AcrB transmembrane domain"/>
    <property type="match status" value="2"/>
</dbReference>
<feature type="transmembrane region" description="Helical" evidence="6">
    <location>
        <begin position="309"/>
        <end position="331"/>
    </location>
</feature>
<feature type="domain" description="Membrane transport protein MMPL" evidence="7">
    <location>
        <begin position="384"/>
        <end position="676"/>
    </location>
</feature>
<feature type="transmembrane region" description="Helical" evidence="6">
    <location>
        <begin position="201"/>
        <end position="221"/>
    </location>
</feature>
<keyword evidence="4 6" id="KW-1133">Transmembrane helix</keyword>
<accession>A0A1I3XKQ0</accession>
<feature type="transmembrane region" description="Helical" evidence="6">
    <location>
        <begin position="522"/>
        <end position="539"/>
    </location>
</feature>
<keyword evidence="2" id="KW-1003">Cell membrane</keyword>
<organism evidence="8 9">
    <name type="scientific">Marinilactibacillus piezotolerans</name>
    <dbReference type="NCBI Taxonomy" id="258723"/>
    <lineage>
        <taxon>Bacteria</taxon>
        <taxon>Bacillati</taxon>
        <taxon>Bacillota</taxon>
        <taxon>Bacilli</taxon>
        <taxon>Lactobacillales</taxon>
        <taxon>Carnobacteriaceae</taxon>
        <taxon>Marinilactibacillus</taxon>
    </lineage>
</organism>
<feature type="transmembrane region" description="Helical" evidence="6">
    <location>
        <begin position="16"/>
        <end position="36"/>
    </location>
</feature>
<evidence type="ECO:0000256" key="1">
    <source>
        <dbReference type="ARBA" id="ARBA00004651"/>
    </source>
</evidence>
<evidence type="ECO:0000259" key="7">
    <source>
        <dbReference type="Pfam" id="PF03176"/>
    </source>
</evidence>
<proteinExistence type="predicted"/>
<evidence type="ECO:0000313" key="8">
    <source>
        <dbReference type="EMBL" id="SFK20092.1"/>
    </source>
</evidence>
<dbReference type="PANTHER" id="PTHR33406:SF13">
    <property type="entry name" value="MEMBRANE PROTEIN YDFJ"/>
    <property type="match status" value="1"/>
</dbReference>
<keyword evidence="3 6" id="KW-0812">Transmembrane</keyword>
<keyword evidence="9" id="KW-1185">Reference proteome</keyword>
<name>A0A1I3XKQ0_9LACT</name>
<protein>
    <recommendedName>
        <fullName evidence="7">Membrane transport protein MMPL domain-containing protein</fullName>
    </recommendedName>
</protein>
<evidence type="ECO:0000256" key="6">
    <source>
        <dbReference type="SAM" id="Phobius"/>
    </source>
</evidence>
<dbReference type="PANTHER" id="PTHR33406">
    <property type="entry name" value="MEMBRANE PROTEIN MJ1562-RELATED"/>
    <property type="match status" value="1"/>
</dbReference>
<sequence length="688" mass="77078">MKERLFRAIVHYRKTIIYTFALLGIISIFSAQFVGINNDMTDYLPNSSPSTQAIDVMKEEFPPQPSSIRVMIEEADITEAIKVKEALLEINHIDSVDWLDDHEDLEKPIELMDQETVKDYYQDGKALMAISAEVDGNEQRDELIEKIRNVIGKEGKMDGQLVQDYELDQHTSVDLYSTISFAVIIAFIVLIFSTSSWIEPILILGTIGLAILINSGTNIFLGEISFVTKNAFPILQLGVSIDYSIFLLHRYEEYRREGLLQEEAMVKALKNSLGSVLSSGLTTVIGFAALILMKFGIGADMGIVLAKGVIFSLLSVFIFLPAMTLVCANLLEKTMHRSFIPSLKPLANFVYKVRFVAVPLLIIFAGVFFFAQQQNDFYYGNSKWLPSDNKVVQEQDAIEQDFGHENLMALMFPNGNEESEKEMIEALDEFSDVTAVEAYSNEVGWSIPIQYVPESTREMLHSEDYTRMAIETSLPAESTETFEMIDTIREKADSLFGEDYLLAGDSVSTYDLKDVISSDQRIVNITSIIGILIVIMFAFKSLILPAILVMSIQAAIWINLGLPYFRGSALFYIAFLILSSVQLGATVDYAVLLTDRYIEERHLHSKKEALLASIEKSGESILVSGVIMTFAGLLFGIFSTNQVPAQIGYLLAQGTLLSMLVVFFGLPILLYISDKWIEKTTLNTNFEK</sequence>
<feature type="transmembrane region" description="Helical" evidence="6">
    <location>
        <begin position="272"/>
        <end position="297"/>
    </location>
</feature>
<evidence type="ECO:0000256" key="5">
    <source>
        <dbReference type="ARBA" id="ARBA00023136"/>
    </source>
</evidence>
<feature type="transmembrane region" description="Helical" evidence="6">
    <location>
        <begin position="175"/>
        <end position="194"/>
    </location>
</feature>
<evidence type="ECO:0000313" key="9">
    <source>
        <dbReference type="Proteomes" id="UP000199589"/>
    </source>
</evidence>
<dbReference type="Gene3D" id="1.20.1640.10">
    <property type="entry name" value="Multidrug efflux transporter AcrB transmembrane domain"/>
    <property type="match status" value="2"/>
</dbReference>
<feature type="transmembrane region" description="Helical" evidence="6">
    <location>
        <begin position="571"/>
        <end position="598"/>
    </location>
</feature>
<reference evidence="9" key="1">
    <citation type="submission" date="2016-10" db="EMBL/GenBank/DDBJ databases">
        <authorList>
            <person name="Varghese N."/>
            <person name="Submissions S."/>
        </authorList>
    </citation>
    <scope>NUCLEOTIDE SEQUENCE [LARGE SCALE GENOMIC DNA]</scope>
    <source>
        <strain evidence="9">DSM 16108</strain>
    </source>
</reference>
<dbReference type="InterPro" id="IPR004869">
    <property type="entry name" value="MMPL_dom"/>
</dbReference>
<dbReference type="EMBL" id="FOSJ01000015">
    <property type="protein sequence ID" value="SFK20092.1"/>
    <property type="molecule type" value="Genomic_DNA"/>
</dbReference>
<dbReference type="AlphaFoldDB" id="A0A1I3XKQ0"/>
<dbReference type="InterPro" id="IPR050545">
    <property type="entry name" value="Mycobact_MmpL"/>
</dbReference>
<evidence type="ECO:0000256" key="3">
    <source>
        <dbReference type="ARBA" id="ARBA00022692"/>
    </source>
</evidence>
<feature type="transmembrane region" description="Helical" evidence="6">
    <location>
        <begin position="351"/>
        <end position="371"/>
    </location>
</feature>
<gene>
    <name evidence="8" type="ORF">SAMN04488569_101520</name>
</gene>
<dbReference type="OrthoDB" id="9782006at2"/>
<dbReference type="Pfam" id="PF03176">
    <property type="entry name" value="MMPL"/>
    <property type="match status" value="2"/>
</dbReference>
<comment type="subcellular location">
    <subcellularLocation>
        <location evidence="1">Cell membrane</location>
        <topology evidence="1">Multi-pass membrane protein</topology>
    </subcellularLocation>
</comment>
<feature type="transmembrane region" description="Helical" evidence="6">
    <location>
        <begin position="650"/>
        <end position="672"/>
    </location>
</feature>